<comment type="caution">
    <text evidence="4">The sequence shown here is derived from an EMBL/GenBank/DDBJ whole genome shotgun (WGS) entry which is preliminary data.</text>
</comment>
<reference evidence="4 5" key="1">
    <citation type="submission" date="2019-02" db="EMBL/GenBank/DDBJ databases">
        <authorList>
            <person name="Goldberg S.R."/>
            <person name="Haltli B.A."/>
            <person name="Correa H."/>
            <person name="Russell K.G."/>
        </authorList>
    </citation>
    <scope>NUCLEOTIDE SEQUENCE [LARGE SCALE GENOMIC DNA]</scope>
    <source>
        <strain evidence="4 5">JCM 16186</strain>
    </source>
</reference>
<dbReference type="SMART" id="SM00137">
    <property type="entry name" value="MAM"/>
    <property type="match status" value="2"/>
</dbReference>
<feature type="region of interest" description="Disordered" evidence="1">
    <location>
        <begin position="970"/>
        <end position="991"/>
    </location>
</feature>
<protein>
    <submittedName>
        <fullName evidence="4">T9SS type A sorting domain-containing protein</fullName>
    </submittedName>
</protein>
<dbReference type="InterPro" id="IPR013320">
    <property type="entry name" value="ConA-like_dom_sf"/>
</dbReference>
<dbReference type="InterPro" id="IPR051560">
    <property type="entry name" value="MAM_domain-containing"/>
</dbReference>
<evidence type="ECO:0000313" key="5">
    <source>
        <dbReference type="Proteomes" id="UP000798808"/>
    </source>
</evidence>
<dbReference type="InterPro" id="IPR015943">
    <property type="entry name" value="WD40/YVTN_repeat-like_dom_sf"/>
</dbReference>
<keyword evidence="2" id="KW-0812">Transmembrane</keyword>
<dbReference type="Pfam" id="PF00629">
    <property type="entry name" value="MAM"/>
    <property type="match status" value="2"/>
</dbReference>
<dbReference type="Proteomes" id="UP000798808">
    <property type="component" value="Unassembled WGS sequence"/>
</dbReference>
<dbReference type="PANTHER" id="PTHR23282">
    <property type="entry name" value="APICAL ENDOSOMAL GLYCOPROTEIN PRECURSOR"/>
    <property type="match status" value="1"/>
</dbReference>
<dbReference type="Pfam" id="PF20009">
    <property type="entry name" value="GEVED"/>
    <property type="match status" value="1"/>
</dbReference>
<evidence type="ECO:0000256" key="2">
    <source>
        <dbReference type="SAM" id="Phobius"/>
    </source>
</evidence>
<dbReference type="Gene3D" id="2.130.10.10">
    <property type="entry name" value="YVTN repeat-like/Quinoprotein amine dehydrogenase"/>
    <property type="match status" value="3"/>
</dbReference>
<dbReference type="Pfam" id="PF18962">
    <property type="entry name" value="Por_Secre_tail"/>
    <property type="match status" value="1"/>
</dbReference>
<feature type="compositionally biased region" description="Low complexity" evidence="1">
    <location>
        <begin position="980"/>
        <end position="991"/>
    </location>
</feature>
<dbReference type="SUPFAM" id="SSF49899">
    <property type="entry name" value="Concanavalin A-like lectins/glucanases"/>
    <property type="match status" value="2"/>
</dbReference>
<evidence type="ECO:0000259" key="3">
    <source>
        <dbReference type="PROSITE" id="PS50060"/>
    </source>
</evidence>
<dbReference type="PANTHER" id="PTHR23282:SF146">
    <property type="entry name" value="RT07201P-RELATED"/>
    <property type="match status" value="1"/>
</dbReference>
<sequence>MKDHPISRALHWKALSISLCLILTAFVSIYYSGRQKNDQISYYEKISGLSPEELKNTPKYDRPDLALLHEFEMTKDPSLGFVPSERKVAAFKEVKNLIKSKATQKAIDNVNWTERGPNNVGGRTRALMFDPNDANARKVWAGGVAGGLWYNNDITSSSTQWVAVDNFWANLAISTIAYDPSNTQNFYVGTGEGFYNADAVRGAGLWKTSDGGSTWNQLSSTNNSNFYYVQKVAVTSSGTVLAATHAGLYRSTNGGSSWSQVISGKMADIEITSNGSIFVSKGIFDAGVVYKSTNDGVSFSTVTPASGGERIELASAPSNGNVIYAVASSGSNIAWFRKSTDGGSSWSNVAIPNYLSQSCSNSGQDFTRGQAWYDLILAVHPTNSNIVLVGGIDIHKSTNGGSSWSSVSYWTGSCASYLHADQHAIAFRPGFADQAIFGNDGGVAYSSNVGSSSSPSFSVRNNGYNVTQFYAVAASNTANSNYFLAGAQDNGSHKFTSAGINSTTEVSGGDGAFCHIDQDNSNYQITSYVYNVYYRSTNGGSSFSNFISDQGRGRFINPTDYDDSANKLYAAGNANELVRIDNITGSASKAVVNVSINSGKISAVKVSPFTANRIFVATEKGDVYRIDNAHTSSPTVTNIRGASFPNGYVSCIEIGSSDSQLLVTFSSYGVTSVWESRNAGSSWANKEGNLPDMPIRWALYNPSNTNQVLLATELGVWSVDDINVTSPVWDVSNAGLANVRCDMLQYRAADKLVVVATHGRGVFTTDVFSSTTPAPTCTTTVSSFPYAESFESGLGSWTQDSGDDIDWTRQSGSTPSSSTGPTSATDGSYYMFVESSSPNYPGKVSNLVSPCFNLSSLSNPELKFAYHMYGAAMGTLNVQVSTDNGATWTTAWTKSGDQGNAWADATVDLSAYSGTIKLRFNGTTGSNYTGDMSVDKISVASGGTSSCTAVSSFPYNESFEGGLGSWAQDSGDDIDWTRQSGSTPSSNTGPTSATDGSYYMFVESSSPNYPGKVANLISPCFDITALSNPTLEFSYHMYGAAMGVLNLQVSTNNGSSWSTVWTKSGDQGNSWTGAAVDLSAYSGTIKLRFNGTTGSNYTGDMSVDKISLKEGVTSVTYCAAQGNSVADEWIQRVRVGTIDNNSGSNSGYADFTSVSTDLAKGSSYTITINPEWSGTVYSEAYAVWIDYNKDGDFTDSGEQVYSAAASTSTSVSGNFTVPSSALSGATRMRVIMRYNAAPSSCGSFDYGEVEDYTVNITSAGAFMEASNTPEMSSVSDHQIKAYPNPLKDRLSVDLQGFEGVINVRLLNSAGKEVLAVQTTSGTTASMDVSQLKAGIYVLLAEDNARVLKQLVFKD</sequence>
<name>A0ABW9RT65_9BACT</name>
<accession>A0ABW9RT65</accession>
<dbReference type="InterPro" id="IPR026444">
    <property type="entry name" value="Secre_tail"/>
</dbReference>
<dbReference type="CDD" id="cd06263">
    <property type="entry name" value="MAM"/>
    <property type="match status" value="2"/>
</dbReference>
<dbReference type="RefSeq" id="WP_155174375.1">
    <property type="nucleotide sequence ID" value="NZ_BAAAFL010000068.1"/>
</dbReference>
<feature type="compositionally biased region" description="Low complexity" evidence="1">
    <location>
        <begin position="811"/>
        <end position="823"/>
    </location>
</feature>
<feature type="region of interest" description="Disordered" evidence="1">
    <location>
        <begin position="795"/>
        <end position="823"/>
    </location>
</feature>
<proteinExistence type="predicted"/>
<gene>
    <name evidence="4" type="ORF">E1163_20630</name>
</gene>
<organism evidence="4 5">
    <name type="scientific">Fulvivirga kasyanovii</name>
    <dbReference type="NCBI Taxonomy" id="396812"/>
    <lineage>
        <taxon>Bacteria</taxon>
        <taxon>Pseudomonadati</taxon>
        <taxon>Bacteroidota</taxon>
        <taxon>Cytophagia</taxon>
        <taxon>Cytophagales</taxon>
        <taxon>Fulvivirgaceae</taxon>
        <taxon>Fulvivirga</taxon>
    </lineage>
</organism>
<dbReference type="SUPFAM" id="SSF110296">
    <property type="entry name" value="Oligoxyloglucan reducing end-specific cellobiohydrolase"/>
    <property type="match status" value="2"/>
</dbReference>
<feature type="domain" description="MAM" evidence="3">
    <location>
        <begin position="786"/>
        <end position="949"/>
    </location>
</feature>
<dbReference type="NCBIfam" id="TIGR04183">
    <property type="entry name" value="Por_Secre_tail"/>
    <property type="match status" value="1"/>
</dbReference>
<keyword evidence="2" id="KW-1133">Transmembrane helix</keyword>
<dbReference type="PROSITE" id="PS50060">
    <property type="entry name" value="MAM_2"/>
    <property type="match status" value="2"/>
</dbReference>
<dbReference type="InterPro" id="IPR045474">
    <property type="entry name" value="GEVED"/>
</dbReference>
<evidence type="ECO:0000256" key="1">
    <source>
        <dbReference type="SAM" id="MobiDB-lite"/>
    </source>
</evidence>
<dbReference type="Gene3D" id="2.60.120.200">
    <property type="match status" value="2"/>
</dbReference>
<dbReference type="InterPro" id="IPR000998">
    <property type="entry name" value="MAM_dom"/>
</dbReference>
<evidence type="ECO:0000313" key="4">
    <source>
        <dbReference type="EMBL" id="MTI27374.1"/>
    </source>
</evidence>
<feature type="transmembrane region" description="Helical" evidence="2">
    <location>
        <begin position="12"/>
        <end position="31"/>
    </location>
</feature>
<feature type="domain" description="MAM" evidence="3">
    <location>
        <begin position="955"/>
        <end position="1120"/>
    </location>
</feature>
<keyword evidence="5" id="KW-1185">Reference proteome</keyword>
<keyword evidence="2" id="KW-0472">Membrane</keyword>
<dbReference type="EMBL" id="SMLW01000625">
    <property type="protein sequence ID" value="MTI27374.1"/>
    <property type="molecule type" value="Genomic_DNA"/>
</dbReference>